<evidence type="ECO:0000256" key="1">
    <source>
        <dbReference type="ARBA" id="ARBA00004430"/>
    </source>
</evidence>
<evidence type="ECO:0000313" key="5">
    <source>
        <dbReference type="Proteomes" id="UP000054498"/>
    </source>
</evidence>
<gene>
    <name evidence="4" type="ORF">MNEG_6944</name>
</gene>
<dbReference type="PANTHER" id="PTHR13318">
    <property type="entry name" value="PARTNER OF PAIRED, ISOFORM B-RELATED"/>
    <property type="match status" value="1"/>
</dbReference>
<keyword evidence="5" id="KW-1185">Reference proteome</keyword>
<organism evidence="4 5">
    <name type="scientific">Monoraphidium neglectum</name>
    <dbReference type="NCBI Taxonomy" id="145388"/>
    <lineage>
        <taxon>Eukaryota</taxon>
        <taxon>Viridiplantae</taxon>
        <taxon>Chlorophyta</taxon>
        <taxon>core chlorophytes</taxon>
        <taxon>Chlorophyceae</taxon>
        <taxon>CS clade</taxon>
        <taxon>Sphaeropleales</taxon>
        <taxon>Selenastraceae</taxon>
        <taxon>Monoraphidium</taxon>
    </lineage>
</organism>
<dbReference type="InterPro" id="IPR032675">
    <property type="entry name" value="LRR_dom_sf"/>
</dbReference>
<dbReference type="GO" id="GO:0005930">
    <property type="term" value="C:axoneme"/>
    <property type="evidence" value="ECO:0007669"/>
    <property type="project" value="UniProtKB-SubCell"/>
</dbReference>
<dbReference type="OrthoDB" id="10257471at2759"/>
<proteinExistence type="predicted"/>
<dbReference type="SMART" id="SM00367">
    <property type="entry name" value="LRR_CC"/>
    <property type="match status" value="8"/>
</dbReference>
<evidence type="ECO:0000256" key="2">
    <source>
        <dbReference type="SAM" id="MobiDB-lite"/>
    </source>
</evidence>
<dbReference type="Proteomes" id="UP000054498">
    <property type="component" value="Unassembled WGS sequence"/>
</dbReference>
<dbReference type="Gene3D" id="3.80.10.10">
    <property type="entry name" value="Ribonuclease Inhibitor"/>
    <property type="match status" value="2"/>
</dbReference>
<dbReference type="PANTHER" id="PTHR13318:SF190">
    <property type="entry name" value="PARTNER OF PAIRED, ISOFORM B"/>
    <property type="match status" value="1"/>
</dbReference>
<protein>
    <recommendedName>
        <fullName evidence="3">F-box/LRR-repeat protein 15-like leucin rich repeat domain-containing protein</fullName>
    </recommendedName>
</protein>
<feature type="compositionally biased region" description="Acidic residues" evidence="2">
    <location>
        <begin position="16"/>
        <end position="29"/>
    </location>
</feature>
<accession>A0A0D2MK86</accession>
<dbReference type="GeneID" id="25739820"/>
<dbReference type="SUPFAM" id="SSF52047">
    <property type="entry name" value="RNI-like"/>
    <property type="match status" value="1"/>
</dbReference>
<dbReference type="Pfam" id="PF25372">
    <property type="entry name" value="DUF7885"/>
    <property type="match status" value="1"/>
</dbReference>
<evidence type="ECO:0000259" key="3">
    <source>
        <dbReference type="Pfam" id="PF25372"/>
    </source>
</evidence>
<dbReference type="KEGG" id="mng:MNEG_6944"/>
<dbReference type="GO" id="GO:0019005">
    <property type="term" value="C:SCF ubiquitin ligase complex"/>
    <property type="evidence" value="ECO:0007669"/>
    <property type="project" value="TreeGrafter"/>
</dbReference>
<evidence type="ECO:0000313" key="4">
    <source>
        <dbReference type="EMBL" id="KIZ01017.1"/>
    </source>
</evidence>
<dbReference type="STRING" id="145388.A0A0D2MK86"/>
<dbReference type="InterPro" id="IPR057207">
    <property type="entry name" value="FBXL15_LRR"/>
</dbReference>
<dbReference type="RefSeq" id="XP_013900036.1">
    <property type="nucleotide sequence ID" value="XM_014044582.1"/>
</dbReference>
<reference evidence="4 5" key="1">
    <citation type="journal article" date="2013" name="BMC Genomics">
        <title>Reconstruction of the lipid metabolism for the microalga Monoraphidium neglectum from its genome sequence reveals characteristics suitable for biofuel production.</title>
        <authorList>
            <person name="Bogen C."/>
            <person name="Al-Dilaimi A."/>
            <person name="Albersmeier A."/>
            <person name="Wichmann J."/>
            <person name="Grundmann M."/>
            <person name="Rupp O."/>
            <person name="Lauersen K.J."/>
            <person name="Blifernez-Klassen O."/>
            <person name="Kalinowski J."/>
            <person name="Goesmann A."/>
            <person name="Mussgnug J.H."/>
            <person name="Kruse O."/>
        </authorList>
    </citation>
    <scope>NUCLEOTIDE SEQUENCE [LARGE SCALE GENOMIC DNA]</scope>
    <source>
        <strain evidence="4 5">SAG 48.87</strain>
    </source>
</reference>
<dbReference type="AlphaFoldDB" id="A0A0D2MK86"/>
<comment type="subcellular location">
    <subcellularLocation>
        <location evidence="1">Cytoplasm</location>
        <location evidence="1">Cytoskeleton</location>
        <location evidence="1">Cilium axoneme</location>
    </subcellularLocation>
</comment>
<dbReference type="GO" id="GO:0031146">
    <property type="term" value="P:SCF-dependent proteasomal ubiquitin-dependent protein catabolic process"/>
    <property type="evidence" value="ECO:0007669"/>
    <property type="project" value="TreeGrafter"/>
</dbReference>
<feature type="region of interest" description="Disordered" evidence="2">
    <location>
        <begin position="1"/>
        <end position="59"/>
    </location>
</feature>
<name>A0A0D2MK86_9CHLO</name>
<dbReference type="EMBL" id="KK101402">
    <property type="protein sequence ID" value="KIZ01017.1"/>
    <property type="molecule type" value="Genomic_DNA"/>
</dbReference>
<sequence>MPPKRKRAAPEREREDDTEQPTEVIEEPEGNGQQNDAHERPAGRRTAPATERAEQAAGIARRRAAHFAKFEDAEAEEDGNVHVGGANARTLGPWSSAVELVNARQSAAAARQDKILEAAKAVAARREEAAWTPSRDAALGLRPSASRVSPLLGIALQLLVDHIEDVVSLWGVPDAIKVQLAAAVCARRAMSPAAAQLFAEHAPSEVVLPNCTQLDQEAMQQLLATAASARLESLDLGCCGRGFTDASALALSAAPPGGLPALRRLALQGAYNLSDGALLALLERAPGLLRLAVPQASKFDGTLVSRLPALLPGLQELDLAECRGVPGDVLASALPHMLALRRVTLDGIPEVNDAVLAAVAKLPSLTALSLSMCQTVTDAGVNSVASKAPQLQELAADDCTRLGDGALAALARGCPGLQVLSLRRCAKVTDAGIIAVAERGQLRRLAVGGVPGVGAASAAALARCCGSRLEALDVSFCRGLPEAALGLIVDGCPGLRELRVYGCTQVTDRLVHGHSNDGVTLQGLATSVHAVA</sequence>
<feature type="domain" description="F-box/LRR-repeat protein 15-like leucin rich repeat" evidence="3">
    <location>
        <begin position="225"/>
        <end position="438"/>
    </location>
</feature>
<dbReference type="InterPro" id="IPR006553">
    <property type="entry name" value="Leu-rich_rpt_Cys-con_subtyp"/>
</dbReference>